<dbReference type="EMBL" id="SSSN01000003">
    <property type="protein sequence ID" value="THG35206.1"/>
    <property type="molecule type" value="Genomic_DNA"/>
</dbReference>
<keyword evidence="4 5" id="KW-0472">Membrane</keyword>
<comment type="subcellular location">
    <subcellularLocation>
        <location evidence="1">Membrane</location>
        <topology evidence="1">Multi-pass membrane protein</topology>
    </subcellularLocation>
</comment>
<comment type="caution">
    <text evidence="7">The sequence shown here is derived from an EMBL/GenBank/DDBJ whole genome shotgun (WGS) entry which is preliminary data.</text>
</comment>
<evidence type="ECO:0000256" key="5">
    <source>
        <dbReference type="SAM" id="Phobius"/>
    </source>
</evidence>
<reference evidence="7 8" key="1">
    <citation type="submission" date="2019-04" db="EMBL/GenBank/DDBJ databases">
        <authorList>
            <person name="Jiang L."/>
        </authorList>
    </citation>
    <scope>NUCLEOTIDE SEQUENCE [LARGE SCALE GENOMIC DNA]</scope>
    <source>
        <strain evidence="7 8">YIM 131861</strain>
    </source>
</reference>
<keyword evidence="2 5" id="KW-0812">Transmembrane</keyword>
<proteinExistence type="predicted"/>
<evidence type="ECO:0000256" key="2">
    <source>
        <dbReference type="ARBA" id="ARBA00022692"/>
    </source>
</evidence>
<organism evidence="7 8">
    <name type="scientific">Orlajensenia flava</name>
    <dbReference type="NCBI Taxonomy" id="2565934"/>
    <lineage>
        <taxon>Bacteria</taxon>
        <taxon>Bacillati</taxon>
        <taxon>Actinomycetota</taxon>
        <taxon>Actinomycetes</taxon>
        <taxon>Micrococcales</taxon>
        <taxon>Microbacteriaceae</taxon>
        <taxon>Orlajensenia</taxon>
    </lineage>
</organism>
<protein>
    <submittedName>
        <fullName evidence="7">FUSC family protein</fullName>
    </submittedName>
</protein>
<evidence type="ECO:0000259" key="6">
    <source>
        <dbReference type="Pfam" id="PF13515"/>
    </source>
</evidence>
<keyword evidence="8" id="KW-1185">Reference proteome</keyword>
<name>A0A4S4FZK3_9MICO</name>
<evidence type="ECO:0000256" key="1">
    <source>
        <dbReference type="ARBA" id="ARBA00004141"/>
    </source>
</evidence>
<accession>A0A4S4FZK3</accession>
<dbReference type="Proteomes" id="UP000307380">
    <property type="component" value="Unassembled WGS sequence"/>
</dbReference>
<feature type="transmembrane region" description="Helical" evidence="5">
    <location>
        <begin position="32"/>
        <end position="58"/>
    </location>
</feature>
<feature type="transmembrane region" description="Helical" evidence="5">
    <location>
        <begin position="78"/>
        <end position="111"/>
    </location>
</feature>
<dbReference type="Pfam" id="PF13515">
    <property type="entry name" value="FUSC_2"/>
    <property type="match status" value="1"/>
</dbReference>
<keyword evidence="3 5" id="KW-1133">Transmembrane helix</keyword>
<evidence type="ECO:0000313" key="8">
    <source>
        <dbReference type="Proteomes" id="UP000307380"/>
    </source>
</evidence>
<dbReference type="InterPro" id="IPR049453">
    <property type="entry name" value="Memb_transporter_dom"/>
</dbReference>
<evidence type="ECO:0000256" key="3">
    <source>
        <dbReference type="ARBA" id="ARBA00022989"/>
    </source>
</evidence>
<gene>
    <name evidence="7" type="ORF">E6C70_03855</name>
</gene>
<feature type="domain" description="Integral membrane bound transporter" evidence="6">
    <location>
        <begin position="33"/>
        <end position="156"/>
    </location>
</feature>
<evidence type="ECO:0000256" key="4">
    <source>
        <dbReference type="ARBA" id="ARBA00023136"/>
    </source>
</evidence>
<dbReference type="AlphaFoldDB" id="A0A4S4FZK3"/>
<dbReference type="OrthoDB" id="5176502at2"/>
<evidence type="ECO:0000313" key="7">
    <source>
        <dbReference type="EMBL" id="THG35206.1"/>
    </source>
</evidence>
<dbReference type="GO" id="GO:0016020">
    <property type="term" value="C:membrane"/>
    <property type="evidence" value="ECO:0007669"/>
    <property type="project" value="UniProtKB-SubCell"/>
</dbReference>
<sequence>MGVAQTARFTSRIRASTRVPLLQVGKSALATVLAWLIAGLILPTQLPVFGAIAALLVVQPSVNQSVGRAIERSFGVIAGVVIAFGIGLLFGANSIVVLVGVVLAIFIGWALRLTPASASQIPISVMLVLSIGASNPEYSLARIAETLIGAAIGLVVNIAIVPPVHLEPAREAVASLGIEIAASLDRLATALRHPQTIAELNEMLITARLLRPMQTKADELLEAADESLTFNPRAQANRAELANERALLARMNALITRVLGMSRAVHDHYDPTLIGEPTVVEIAGELDRAAHDLRLVVQESSPDAVADLPPLTQAVPLLTAPLQFVTPHPRHWVLIGSLTEDLRRVHEEIVGTEP</sequence>